<dbReference type="SUPFAM" id="SSF55383">
    <property type="entry name" value="Copper amine oxidase, domain N"/>
    <property type="match status" value="1"/>
</dbReference>
<proteinExistence type="predicted"/>
<protein>
    <submittedName>
        <fullName evidence="2">Copper amine oxidase N-terminal domain-containing protein</fullName>
    </submittedName>
</protein>
<feature type="domain" description="Copper amine oxidase-like N-terminal" evidence="1">
    <location>
        <begin position="77"/>
        <end position="180"/>
    </location>
</feature>
<dbReference type="Gene3D" id="3.30.457.10">
    <property type="entry name" value="Copper amine oxidase-like, N-terminal domain"/>
    <property type="match status" value="1"/>
</dbReference>
<evidence type="ECO:0000313" key="3">
    <source>
        <dbReference type="Proteomes" id="UP000316330"/>
    </source>
</evidence>
<dbReference type="Pfam" id="PF07833">
    <property type="entry name" value="Cu_amine_oxidN1"/>
    <property type="match status" value="1"/>
</dbReference>
<name>A0A559JN53_9BACL</name>
<dbReference type="AlphaFoldDB" id="A0A559JN53"/>
<comment type="caution">
    <text evidence="2">The sequence shown here is derived from an EMBL/GenBank/DDBJ whole genome shotgun (WGS) entry which is preliminary data.</text>
</comment>
<dbReference type="EMBL" id="VNJJ01000004">
    <property type="protein sequence ID" value="TVY01314.1"/>
    <property type="molecule type" value="Genomic_DNA"/>
</dbReference>
<dbReference type="Proteomes" id="UP000316330">
    <property type="component" value="Unassembled WGS sequence"/>
</dbReference>
<dbReference type="InterPro" id="IPR036582">
    <property type="entry name" value="Mao_N_sf"/>
</dbReference>
<reference evidence="2 3" key="1">
    <citation type="submission" date="2019-07" db="EMBL/GenBank/DDBJ databases">
        <authorList>
            <person name="Kim J."/>
        </authorList>
    </citation>
    <scope>NUCLEOTIDE SEQUENCE [LARGE SCALE GENOMIC DNA]</scope>
    <source>
        <strain evidence="2 3">G13</strain>
    </source>
</reference>
<dbReference type="InterPro" id="IPR012854">
    <property type="entry name" value="Cu_amine_oxidase-like_N"/>
</dbReference>
<evidence type="ECO:0000313" key="2">
    <source>
        <dbReference type="EMBL" id="TVY01314.1"/>
    </source>
</evidence>
<gene>
    <name evidence="2" type="ORF">FPZ45_09230</name>
</gene>
<dbReference type="OrthoDB" id="1954422at2"/>
<dbReference type="SUPFAM" id="SSF54427">
    <property type="entry name" value="NTF2-like"/>
    <property type="match status" value="1"/>
</dbReference>
<accession>A0A559JN53</accession>
<evidence type="ECO:0000259" key="1">
    <source>
        <dbReference type="Pfam" id="PF07833"/>
    </source>
</evidence>
<organism evidence="2 3">
    <name type="scientific">Cohnella terricola</name>
    <dbReference type="NCBI Taxonomy" id="1289167"/>
    <lineage>
        <taxon>Bacteria</taxon>
        <taxon>Bacillati</taxon>
        <taxon>Bacillota</taxon>
        <taxon>Bacilli</taxon>
        <taxon>Bacillales</taxon>
        <taxon>Paenibacillaceae</taxon>
        <taxon>Cohnella</taxon>
    </lineage>
</organism>
<keyword evidence="3" id="KW-1185">Reference proteome</keyword>
<dbReference type="InterPro" id="IPR032710">
    <property type="entry name" value="NTF2-like_dom_sf"/>
</dbReference>
<sequence>MIASLKSDKSLDLRANFPSLTAIIEKIHRARLGIHNRKMVCVLKRLAIVLFSAIAAFGLAGTASAANAPAQAVQVTVEGKAANFGKNMVIVKGKTYVEYSALFKQLGYGWDLFEQIVYAEKEDVVIEAPVDGDIAIVNGRTVPSTGEWMSKDGRTYISLRLAGELTNHKVEWNGKTKTISLAFQGPTEEEKTAIHVLLSKLLLIEASNDPTGITSLLSDDTVMDAESVRENFKNIKTKTSYLDVKIQSFNDKTAVVIAIEDTKKVSGDFYPDNLSQVRYTLHKDAAGDWKIYDVETLGMEYTDIPGMFKQAAKIPEADRAAIGKAFEDQAKAVNDKNADAYVATLVDFPQKEQLKASLAEMFKMSTFNVTSEQWTVVRYDGANSAALLISMVSEVETSGQKDKSRSIVFNEAKKVDGKWLLDANAIVISSEEL</sequence>